<keyword evidence="2" id="KW-1185">Reference proteome</keyword>
<protein>
    <submittedName>
        <fullName evidence="1">DUF3018 domain-containing protein</fullName>
    </submittedName>
</protein>
<dbReference type="Proteomes" id="UP000245926">
    <property type="component" value="Chromosome"/>
</dbReference>
<dbReference type="InterPro" id="IPR021558">
    <property type="entry name" value="MazE-like"/>
</dbReference>
<name>A0A2U8W949_9HYPH</name>
<evidence type="ECO:0000313" key="1">
    <source>
        <dbReference type="EMBL" id="AWN42663.1"/>
    </source>
</evidence>
<dbReference type="OrthoDB" id="3734119at2"/>
<evidence type="ECO:0000313" key="2">
    <source>
        <dbReference type="Proteomes" id="UP000245926"/>
    </source>
</evidence>
<dbReference type="Pfam" id="PF11455">
    <property type="entry name" value="MazE-like"/>
    <property type="match status" value="1"/>
</dbReference>
<accession>A0A2U8W949</accession>
<sequence>MPHHNEKPRSAASRTLTYRERMRAAGLRPVQIWVPDTRAPGFAATCRAQAEAIAAADPAGDEALRFIEDTYVWPEV</sequence>
<dbReference type="KEGG" id="mets:DK389_21850"/>
<dbReference type="AlphaFoldDB" id="A0A2U8W949"/>
<gene>
    <name evidence="1" type="ORF">DK389_21850</name>
</gene>
<reference evidence="2" key="1">
    <citation type="submission" date="2018-05" db="EMBL/GenBank/DDBJ databases">
        <title>Complete Genome Sequence of Methylobacterium sp. 17SD2-17.</title>
        <authorList>
            <person name="Srinivasan S."/>
        </authorList>
    </citation>
    <scope>NUCLEOTIDE SEQUENCE [LARGE SCALE GENOMIC DNA]</scope>
    <source>
        <strain evidence="2">17SD2-17</strain>
    </source>
</reference>
<proteinExistence type="predicted"/>
<dbReference type="EMBL" id="CP029550">
    <property type="protein sequence ID" value="AWN42663.1"/>
    <property type="molecule type" value="Genomic_DNA"/>
</dbReference>
<organism evidence="1 2">
    <name type="scientific">Methylobacterium durans</name>
    <dbReference type="NCBI Taxonomy" id="2202825"/>
    <lineage>
        <taxon>Bacteria</taxon>
        <taxon>Pseudomonadati</taxon>
        <taxon>Pseudomonadota</taxon>
        <taxon>Alphaproteobacteria</taxon>
        <taxon>Hyphomicrobiales</taxon>
        <taxon>Methylobacteriaceae</taxon>
        <taxon>Methylobacterium</taxon>
    </lineage>
</organism>